<accession>A0A7K0FKP1</accession>
<name>A0A7K0FKP1_9SPHI</name>
<evidence type="ECO:0000259" key="3">
    <source>
        <dbReference type="Pfam" id="PF08543"/>
    </source>
</evidence>
<dbReference type="EC" id="2.7.1.49" evidence="2"/>
<feature type="domain" description="Pyridoxamine kinase/Phosphomethylpyrimidine kinase" evidence="3">
    <location>
        <begin position="16"/>
        <end position="241"/>
    </location>
</feature>
<dbReference type="PANTHER" id="PTHR20858:SF17">
    <property type="entry name" value="HYDROXYMETHYLPYRIMIDINE_PHOSPHOMETHYLPYRIMIDINE KINASE THI20-RELATED"/>
    <property type="match status" value="1"/>
</dbReference>
<dbReference type="InterPro" id="IPR004399">
    <property type="entry name" value="HMP/HMP-P_kinase_dom"/>
</dbReference>
<dbReference type="GO" id="GO:0005829">
    <property type="term" value="C:cytosol"/>
    <property type="evidence" value="ECO:0007669"/>
    <property type="project" value="TreeGrafter"/>
</dbReference>
<dbReference type="AlphaFoldDB" id="A0A7K0FKP1"/>
<gene>
    <name evidence="4" type="ORF">GJJ64_05030</name>
</gene>
<dbReference type="InterPro" id="IPR029056">
    <property type="entry name" value="Ribokinase-like"/>
</dbReference>
<dbReference type="EMBL" id="WKJI01000001">
    <property type="protein sequence ID" value="MRX46546.1"/>
    <property type="molecule type" value="Genomic_DNA"/>
</dbReference>
<evidence type="ECO:0000313" key="4">
    <source>
        <dbReference type="EMBL" id="MRX46546.1"/>
    </source>
</evidence>
<dbReference type="CDD" id="cd01169">
    <property type="entry name" value="HMPP_kinase"/>
    <property type="match status" value="1"/>
</dbReference>
<organism evidence="4 5">
    <name type="scientific">Pedobacter puniceum</name>
    <dbReference type="NCBI Taxonomy" id="2666136"/>
    <lineage>
        <taxon>Bacteria</taxon>
        <taxon>Pseudomonadati</taxon>
        <taxon>Bacteroidota</taxon>
        <taxon>Sphingobacteriia</taxon>
        <taxon>Sphingobacteriales</taxon>
        <taxon>Sphingobacteriaceae</taxon>
        <taxon>Pedobacter</taxon>
    </lineage>
</organism>
<dbReference type="Gene3D" id="3.40.1190.20">
    <property type="match status" value="1"/>
</dbReference>
<dbReference type="SUPFAM" id="SSF53613">
    <property type="entry name" value="Ribokinase-like"/>
    <property type="match status" value="1"/>
</dbReference>
<reference evidence="4 5" key="1">
    <citation type="submission" date="2019-11" db="EMBL/GenBank/DDBJ databases">
        <authorList>
            <person name="Cheng Q."/>
            <person name="Yang Z."/>
        </authorList>
    </citation>
    <scope>NUCLEOTIDE SEQUENCE [LARGE SCALE GENOMIC DNA]</scope>
    <source>
        <strain evidence="4 5">HX-22-1</strain>
    </source>
</reference>
<dbReference type="InterPro" id="IPR013749">
    <property type="entry name" value="PM/HMP-P_kinase-1"/>
</dbReference>
<keyword evidence="4" id="KW-0808">Transferase</keyword>
<dbReference type="Proteomes" id="UP000462931">
    <property type="component" value="Unassembled WGS sequence"/>
</dbReference>
<proteinExistence type="predicted"/>
<protein>
    <recommendedName>
        <fullName evidence="2">hydroxymethylpyrimidine kinase</fullName>
        <ecNumber evidence="2">2.7.1.49</ecNumber>
    </recommendedName>
</protein>
<evidence type="ECO:0000256" key="2">
    <source>
        <dbReference type="ARBA" id="ARBA00012135"/>
    </source>
</evidence>
<dbReference type="GO" id="GO:0008972">
    <property type="term" value="F:phosphomethylpyrimidine kinase activity"/>
    <property type="evidence" value="ECO:0007669"/>
    <property type="project" value="InterPro"/>
</dbReference>
<sequence length="251" mass="28129">MMSITRPYVLSIAGLDPSAGAGLIADCKVFEQLKVYGFGVSSALTVQDEANVYELNWLNKNQIVKQLEPLVAKYDIKACKIGIVQDIDLLLQIVDFLKDKLPHIKIIVDPILKSSSGFDFMNYDDEQLWFQLLTKVELITPNYLEMKTLSQSRDVLEATKEWAGYGNILLKGGHHAEHLGVDLLFTNQEVKRFMPSETLVYPKHGSGCVLSAAITSYFALGFCLTESCELAKTYTEQFLNSEKGLLGYHHL</sequence>
<keyword evidence="5" id="KW-1185">Reference proteome</keyword>
<evidence type="ECO:0000256" key="1">
    <source>
        <dbReference type="ARBA" id="ARBA00004948"/>
    </source>
</evidence>
<dbReference type="RefSeq" id="WP_154286629.1">
    <property type="nucleotide sequence ID" value="NZ_WKJI01000001.1"/>
</dbReference>
<dbReference type="PANTHER" id="PTHR20858">
    <property type="entry name" value="PHOSPHOMETHYLPYRIMIDINE KINASE"/>
    <property type="match status" value="1"/>
</dbReference>
<comment type="caution">
    <text evidence="4">The sequence shown here is derived from an EMBL/GenBank/DDBJ whole genome shotgun (WGS) entry which is preliminary data.</text>
</comment>
<dbReference type="GO" id="GO:0008902">
    <property type="term" value="F:hydroxymethylpyrimidine kinase activity"/>
    <property type="evidence" value="ECO:0007669"/>
    <property type="project" value="UniProtKB-EC"/>
</dbReference>
<evidence type="ECO:0000313" key="5">
    <source>
        <dbReference type="Proteomes" id="UP000462931"/>
    </source>
</evidence>
<keyword evidence="4" id="KW-0418">Kinase</keyword>
<dbReference type="Pfam" id="PF08543">
    <property type="entry name" value="Phos_pyr_kin"/>
    <property type="match status" value="1"/>
</dbReference>
<comment type="pathway">
    <text evidence="1">Cofactor biosynthesis; thiamine diphosphate biosynthesis.</text>
</comment>
<dbReference type="GO" id="GO:0009228">
    <property type="term" value="P:thiamine biosynthetic process"/>
    <property type="evidence" value="ECO:0007669"/>
    <property type="project" value="InterPro"/>
</dbReference>